<protein>
    <submittedName>
        <fullName evidence="13">Zinc finger protein 271</fullName>
    </submittedName>
</protein>
<comment type="caution">
    <text evidence="13">The sequence shown here is derived from an EMBL/GenBank/DDBJ whole genome shotgun (WGS) entry which is preliminary data.</text>
</comment>
<dbReference type="FunFam" id="3.30.160.60:FF:002343">
    <property type="entry name" value="Zinc finger protein 33A"/>
    <property type="match status" value="1"/>
</dbReference>
<feature type="compositionally biased region" description="Polar residues" evidence="11">
    <location>
        <begin position="213"/>
        <end position="230"/>
    </location>
</feature>
<dbReference type="GO" id="GO:0006357">
    <property type="term" value="P:regulation of transcription by RNA polymerase II"/>
    <property type="evidence" value="ECO:0007669"/>
    <property type="project" value="UniProtKB-ARBA"/>
</dbReference>
<keyword evidence="4 9" id="KW-0863">Zinc-finger</keyword>
<dbReference type="InterPro" id="IPR036236">
    <property type="entry name" value="Znf_C2H2_sf"/>
</dbReference>
<dbReference type="Proteomes" id="UP000289886">
    <property type="component" value="Unassembled WGS sequence"/>
</dbReference>
<dbReference type="InterPro" id="IPR013087">
    <property type="entry name" value="Znf_C2H2_type"/>
</dbReference>
<keyword evidence="5" id="KW-0862">Zinc</keyword>
<keyword evidence="10" id="KW-0175">Coiled coil</keyword>
<feature type="region of interest" description="Disordered" evidence="11">
    <location>
        <begin position="371"/>
        <end position="394"/>
    </location>
</feature>
<evidence type="ECO:0000256" key="8">
    <source>
        <dbReference type="ARBA" id="ARBA00023242"/>
    </source>
</evidence>
<evidence type="ECO:0000256" key="1">
    <source>
        <dbReference type="ARBA" id="ARBA00004123"/>
    </source>
</evidence>
<feature type="compositionally biased region" description="Basic residues" evidence="11">
    <location>
        <begin position="160"/>
        <end position="172"/>
    </location>
</feature>
<evidence type="ECO:0000256" key="5">
    <source>
        <dbReference type="ARBA" id="ARBA00022833"/>
    </source>
</evidence>
<evidence type="ECO:0000256" key="4">
    <source>
        <dbReference type="ARBA" id="ARBA00022771"/>
    </source>
</evidence>
<dbReference type="GO" id="GO:0008270">
    <property type="term" value="F:zinc ion binding"/>
    <property type="evidence" value="ECO:0007669"/>
    <property type="project" value="UniProtKB-KW"/>
</dbReference>
<evidence type="ECO:0000256" key="6">
    <source>
        <dbReference type="ARBA" id="ARBA00023015"/>
    </source>
</evidence>
<keyword evidence="14" id="KW-1185">Reference proteome</keyword>
<keyword evidence="8" id="KW-0539">Nucleus</keyword>
<dbReference type="PANTHER" id="PTHR16515:SF49">
    <property type="entry name" value="GASTRULA ZINC FINGER PROTEIN XLCGF49.1-LIKE-RELATED"/>
    <property type="match status" value="1"/>
</dbReference>
<dbReference type="SUPFAM" id="SSF57667">
    <property type="entry name" value="beta-beta-alpha zinc fingers"/>
    <property type="match status" value="2"/>
</dbReference>
<dbReference type="FunFam" id="3.30.160.60:FF:001289">
    <property type="entry name" value="Zinc finger protein 574"/>
    <property type="match status" value="1"/>
</dbReference>
<evidence type="ECO:0000256" key="9">
    <source>
        <dbReference type="PROSITE-ProRule" id="PRU00042"/>
    </source>
</evidence>
<keyword evidence="2" id="KW-0479">Metal-binding</keyword>
<keyword evidence="7" id="KW-0804">Transcription</keyword>
<evidence type="ECO:0000256" key="2">
    <source>
        <dbReference type="ARBA" id="ARBA00022723"/>
    </source>
</evidence>
<dbReference type="InterPro" id="IPR050331">
    <property type="entry name" value="Zinc_finger"/>
</dbReference>
<feature type="region of interest" description="Disordered" evidence="11">
    <location>
        <begin position="1"/>
        <end position="20"/>
    </location>
</feature>
<dbReference type="PROSITE" id="PS50157">
    <property type="entry name" value="ZINC_FINGER_C2H2_2"/>
    <property type="match status" value="4"/>
</dbReference>
<evidence type="ECO:0000256" key="10">
    <source>
        <dbReference type="SAM" id="Coils"/>
    </source>
</evidence>
<feature type="domain" description="C2H2-type" evidence="12">
    <location>
        <begin position="271"/>
        <end position="298"/>
    </location>
</feature>
<feature type="domain" description="C2H2-type" evidence="12">
    <location>
        <begin position="355"/>
        <end position="382"/>
    </location>
</feature>
<keyword evidence="6" id="KW-0805">Transcription regulation</keyword>
<accession>A0A444V3E0</accession>
<evidence type="ECO:0000313" key="13">
    <source>
        <dbReference type="EMBL" id="RXM94926.1"/>
    </source>
</evidence>
<dbReference type="SMART" id="SM00355">
    <property type="entry name" value="ZnF_C2H2"/>
    <property type="match status" value="4"/>
</dbReference>
<gene>
    <name evidence="13" type="ORF">EOD39_17454</name>
</gene>
<evidence type="ECO:0000313" key="14">
    <source>
        <dbReference type="Proteomes" id="UP000289886"/>
    </source>
</evidence>
<dbReference type="GO" id="GO:0005634">
    <property type="term" value="C:nucleus"/>
    <property type="evidence" value="ECO:0007669"/>
    <property type="project" value="UniProtKB-SubCell"/>
</dbReference>
<sequence length="394" mass="46314">MSDMTGELSEKQKMELEQNRAIVRDQRTELSTLRKQLAGMSELVEKKKAELQSAVEELRAPKQGLERVGSLSRVGLGNRDFMERIRDILENSLDGKMCRERLERFWKGFGERMEGREREHWGGRGCRERGNETATEREGDGQNRGGNGKQRGRDLEERRRERKNNRLQRKEKRWRENREEHTRTEQIGTDRNPQRLKAGLERDREETAEIRTAPSNRKSEPQTPRITENQPPRAGEQEIGERAEGGLMELETKGTSLKEERDLVLARGRPYPCPHCPRRFRRRFDVLRHGRVHSGEKPFACAVCQRRFSQAGTLRTHSLVHSQDKPHRCPLCPAGFRRSADLRLHQRRHSGDKRYPCSLCDKAFVQSNALLAHQQTHYRRERRRQRREQESERH</sequence>
<keyword evidence="3" id="KW-0677">Repeat</keyword>
<feature type="region of interest" description="Disordered" evidence="11">
    <location>
        <begin position="117"/>
        <end position="239"/>
    </location>
</feature>
<name>A0A444V3E0_ACIRT</name>
<dbReference type="AlphaFoldDB" id="A0A444V3E0"/>
<evidence type="ECO:0000259" key="12">
    <source>
        <dbReference type="PROSITE" id="PS50157"/>
    </source>
</evidence>
<feature type="domain" description="C2H2-type" evidence="12">
    <location>
        <begin position="327"/>
        <end position="354"/>
    </location>
</feature>
<dbReference type="EMBL" id="SCEB01002852">
    <property type="protein sequence ID" value="RXM94926.1"/>
    <property type="molecule type" value="Genomic_DNA"/>
</dbReference>
<comment type="subcellular location">
    <subcellularLocation>
        <location evidence="1">Nucleus</location>
    </subcellularLocation>
</comment>
<evidence type="ECO:0000256" key="7">
    <source>
        <dbReference type="ARBA" id="ARBA00023163"/>
    </source>
</evidence>
<feature type="domain" description="C2H2-type" evidence="12">
    <location>
        <begin position="299"/>
        <end position="326"/>
    </location>
</feature>
<evidence type="ECO:0000256" key="11">
    <source>
        <dbReference type="SAM" id="MobiDB-lite"/>
    </source>
</evidence>
<dbReference type="Gene3D" id="3.30.160.60">
    <property type="entry name" value="Classic Zinc Finger"/>
    <property type="match status" value="4"/>
</dbReference>
<reference evidence="13 14" key="1">
    <citation type="submission" date="2019-01" db="EMBL/GenBank/DDBJ databases">
        <title>Draft Genome and Complete Hox-Cluster Characterization of the Sterlet Sturgeon (Acipenser ruthenus).</title>
        <authorList>
            <person name="Wei Q."/>
        </authorList>
    </citation>
    <scope>NUCLEOTIDE SEQUENCE [LARGE SCALE GENOMIC DNA]</scope>
    <source>
        <strain evidence="13">WHYD16114868_AA</strain>
        <tissue evidence="13">Blood</tissue>
    </source>
</reference>
<proteinExistence type="predicted"/>
<organism evidence="13 14">
    <name type="scientific">Acipenser ruthenus</name>
    <name type="common">Sterlet sturgeon</name>
    <dbReference type="NCBI Taxonomy" id="7906"/>
    <lineage>
        <taxon>Eukaryota</taxon>
        <taxon>Metazoa</taxon>
        <taxon>Chordata</taxon>
        <taxon>Craniata</taxon>
        <taxon>Vertebrata</taxon>
        <taxon>Euteleostomi</taxon>
        <taxon>Actinopterygii</taxon>
        <taxon>Chondrostei</taxon>
        <taxon>Acipenseriformes</taxon>
        <taxon>Acipenseridae</taxon>
        <taxon>Acipenser</taxon>
    </lineage>
</organism>
<feature type="coiled-coil region" evidence="10">
    <location>
        <begin position="30"/>
        <end position="57"/>
    </location>
</feature>
<feature type="compositionally biased region" description="Basic and acidic residues" evidence="11">
    <location>
        <begin position="173"/>
        <end position="184"/>
    </location>
</feature>
<dbReference type="PANTHER" id="PTHR16515">
    <property type="entry name" value="PR DOMAIN ZINC FINGER PROTEIN"/>
    <property type="match status" value="1"/>
</dbReference>
<feature type="compositionally biased region" description="Basic and acidic residues" evidence="11">
    <location>
        <begin position="8"/>
        <end position="20"/>
    </location>
</feature>
<feature type="compositionally biased region" description="Basic and acidic residues" evidence="11">
    <location>
        <begin position="198"/>
        <end position="209"/>
    </location>
</feature>
<feature type="compositionally biased region" description="Basic residues" evidence="11">
    <location>
        <begin position="376"/>
        <end position="386"/>
    </location>
</feature>
<dbReference type="Pfam" id="PF00096">
    <property type="entry name" value="zf-C2H2"/>
    <property type="match status" value="4"/>
</dbReference>
<evidence type="ECO:0000256" key="3">
    <source>
        <dbReference type="ARBA" id="ARBA00022737"/>
    </source>
</evidence>
<dbReference type="PROSITE" id="PS00028">
    <property type="entry name" value="ZINC_FINGER_C2H2_1"/>
    <property type="match status" value="4"/>
</dbReference>
<feature type="compositionally biased region" description="Basic and acidic residues" evidence="11">
    <location>
        <begin position="117"/>
        <end position="141"/>
    </location>
</feature>